<dbReference type="GO" id="GO:0004612">
    <property type="term" value="F:phosphoenolpyruvate carboxykinase (ATP) activity"/>
    <property type="evidence" value="ECO:0007669"/>
    <property type="project" value="UniProtKB-EC"/>
</dbReference>
<dbReference type="PANTHER" id="PTHR30031:SF0">
    <property type="entry name" value="PHOSPHOENOLPYRUVATE CARBOXYKINASE (ATP)"/>
    <property type="match status" value="1"/>
</dbReference>
<dbReference type="EnsemblMetazoa" id="GPPI050125-RA">
    <property type="protein sequence ID" value="GPPI050125-PA"/>
    <property type="gene ID" value="GPPI050125"/>
</dbReference>
<dbReference type="InterPro" id="IPR013035">
    <property type="entry name" value="PEP_carboxykinase_C"/>
</dbReference>
<dbReference type="InterPro" id="IPR015994">
    <property type="entry name" value="PEPCK_ATP_CS"/>
</dbReference>
<evidence type="ECO:0000256" key="7">
    <source>
        <dbReference type="ARBA" id="ARBA00022741"/>
    </source>
</evidence>
<evidence type="ECO:0000256" key="4">
    <source>
        <dbReference type="ARBA" id="ARBA00022432"/>
    </source>
</evidence>
<dbReference type="GO" id="GO:0046872">
    <property type="term" value="F:metal ion binding"/>
    <property type="evidence" value="ECO:0007669"/>
    <property type="project" value="UniProtKB-KW"/>
</dbReference>
<reference evidence="14" key="1">
    <citation type="submission" date="2015-01" db="EMBL/GenBank/DDBJ databases">
        <authorList>
            <person name="Aksoy S."/>
            <person name="Warren W."/>
            <person name="Wilson R.K."/>
        </authorList>
    </citation>
    <scope>NUCLEOTIDE SEQUENCE [LARGE SCALE GENOMIC DNA]</scope>
    <source>
        <strain evidence="14">IAEA</strain>
    </source>
</reference>
<dbReference type="AlphaFoldDB" id="A0A1B0C615"/>
<evidence type="ECO:0000256" key="2">
    <source>
        <dbReference type="ARBA" id="ARBA00006052"/>
    </source>
</evidence>
<dbReference type="InterPro" id="IPR001272">
    <property type="entry name" value="PEP_carboxykinase_ATP"/>
</dbReference>
<keyword evidence="11" id="KW-0456">Lyase</keyword>
<dbReference type="GO" id="GO:0006094">
    <property type="term" value="P:gluconeogenesis"/>
    <property type="evidence" value="ECO:0007669"/>
    <property type="project" value="UniProtKB-UniPathway"/>
</dbReference>
<dbReference type="VEuPathDB" id="VectorBase:GPPI050125"/>
<dbReference type="FunFam" id="3.40.449.10:FF:000001">
    <property type="entry name" value="Phosphoenolpyruvate carboxykinase (ATP)"/>
    <property type="match status" value="1"/>
</dbReference>
<dbReference type="Gene3D" id="3.40.449.10">
    <property type="entry name" value="Phosphoenolpyruvate Carboxykinase, domain 1"/>
    <property type="match status" value="1"/>
</dbReference>
<dbReference type="GO" id="GO:0005524">
    <property type="term" value="F:ATP binding"/>
    <property type="evidence" value="ECO:0007669"/>
    <property type="project" value="UniProtKB-KW"/>
</dbReference>
<keyword evidence="5" id="KW-0963">Cytoplasm</keyword>
<keyword evidence="8" id="KW-0210">Decarboxylase</keyword>
<keyword evidence="9" id="KW-0067">ATP-binding</keyword>
<keyword evidence="14" id="KW-1185">Reference proteome</keyword>
<dbReference type="Pfam" id="PF01293">
    <property type="entry name" value="PEPCK_ATP"/>
    <property type="match status" value="1"/>
</dbReference>
<dbReference type="SUPFAM" id="SSF53795">
    <property type="entry name" value="PEP carboxykinase-like"/>
    <property type="match status" value="1"/>
</dbReference>
<name>A0A1B0C615_9MUSC</name>
<keyword evidence="10" id="KW-0464">Manganese</keyword>
<protein>
    <recommendedName>
        <fullName evidence="3">phosphoenolpyruvate carboxykinase (ATP)</fullName>
        <ecNumber evidence="3">4.1.1.49</ecNumber>
    </recommendedName>
</protein>
<evidence type="ECO:0000256" key="6">
    <source>
        <dbReference type="ARBA" id="ARBA00022723"/>
    </source>
</evidence>
<dbReference type="SUPFAM" id="SSF68923">
    <property type="entry name" value="PEP carboxykinase N-terminal domain"/>
    <property type="match status" value="1"/>
</dbReference>
<dbReference type="GO" id="GO:0005829">
    <property type="term" value="C:cytosol"/>
    <property type="evidence" value="ECO:0007669"/>
    <property type="project" value="TreeGrafter"/>
</dbReference>
<evidence type="ECO:0000256" key="10">
    <source>
        <dbReference type="ARBA" id="ARBA00023211"/>
    </source>
</evidence>
<comment type="pathway">
    <text evidence="1">Carbohydrate biosynthesis; gluconeogenesis.</text>
</comment>
<evidence type="ECO:0000256" key="9">
    <source>
        <dbReference type="ARBA" id="ARBA00022840"/>
    </source>
</evidence>
<evidence type="ECO:0000256" key="5">
    <source>
        <dbReference type="ARBA" id="ARBA00022490"/>
    </source>
</evidence>
<evidence type="ECO:0000256" key="3">
    <source>
        <dbReference type="ARBA" id="ARBA00012363"/>
    </source>
</evidence>
<evidence type="ECO:0000313" key="13">
    <source>
        <dbReference type="EnsemblMetazoa" id="GPPI050125-PA"/>
    </source>
</evidence>
<keyword evidence="4" id="KW-0312">Gluconeogenesis</keyword>
<accession>A0A1B0C615</accession>
<evidence type="ECO:0000256" key="12">
    <source>
        <dbReference type="ARBA" id="ARBA00047371"/>
    </source>
</evidence>
<dbReference type="EC" id="4.1.1.49" evidence="3"/>
<dbReference type="PROSITE" id="PS00532">
    <property type="entry name" value="PEPCK_ATP"/>
    <property type="match status" value="1"/>
</dbReference>
<evidence type="ECO:0000256" key="11">
    <source>
        <dbReference type="ARBA" id="ARBA00023239"/>
    </source>
</evidence>
<comment type="similarity">
    <text evidence="2">Belongs to the phosphoenolpyruvate carboxykinase (ATP) family.</text>
</comment>
<evidence type="ECO:0000256" key="8">
    <source>
        <dbReference type="ARBA" id="ARBA00022793"/>
    </source>
</evidence>
<evidence type="ECO:0000256" key="1">
    <source>
        <dbReference type="ARBA" id="ARBA00004742"/>
    </source>
</evidence>
<dbReference type="PANTHER" id="PTHR30031">
    <property type="entry name" value="PHOSPHOENOLPYRUVATE CARBOXYKINASE ATP"/>
    <property type="match status" value="1"/>
</dbReference>
<proteinExistence type="inferred from homology"/>
<evidence type="ECO:0000313" key="14">
    <source>
        <dbReference type="Proteomes" id="UP000092460"/>
    </source>
</evidence>
<sequence>MYGINKYIEIIYNPTFERLFEEETNHKTDGLERGILTKNGAVAINTGIFTGRSPKDKYFVRDDKTRDTIWWSDNPKHPSANHPINQDVWNTLYEIIINNLENQRLFIVDAFCGATIPNRLKIRFITDIAWQAHFVKNMFIRPFSSDLLNFYQDFTIFSAPKAVNIYWKKQKLNSENFIAINLTKNMLLIGGTWYGGEIKKGLFSVMNYILPLRKVASMHCASNIGRNNEVALFFGLSGTGKTTLSTDSKRFLIGDDEHGWDEHGIFNFEGGCYAKTINLSKEKEPDIYHAIKKNALLENVVVLPDKTITYTLSLVVPATLDTDILSVFNKELTKVDFPEFGRPIIIVFGALK</sequence>
<comment type="catalytic activity">
    <reaction evidence="12">
        <text>oxaloacetate + ATP = phosphoenolpyruvate + ADP + CO2</text>
        <dbReference type="Rhea" id="RHEA:18617"/>
        <dbReference type="ChEBI" id="CHEBI:16452"/>
        <dbReference type="ChEBI" id="CHEBI:16526"/>
        <dbReference type="ChEBI" id="CHEBI:30616"/>
        <dbReference type="ChEBI" id="CHEBI:58702"/>
        <dbReference type="ChEBI" id="CHEBI:456216"/>
        <dbReference type="EC" id="4.1.1.49"/>
    </reaction>
</comment>
<dbReference type="InterPro" id="IPR008210">
    <property type="entry name" value="PEP_carboxykinase_N"/>
</dbReference>
<keyword evidence="7" id="KW-0547">Nucleotide-binding</keyword>
<dbReference type="Proteomes" id="UP000092460">
    <property type="component" value="Unassembled WGS sequence"/>
</dbReference>
<dbReference type="EMBL" id="JXJN01026399">
    <property type="status" value="NOT_ANNOTATED_CDS"/>
    <property type="molecule type" value="Genomic_DNA"/>
</dbReference>
<dbReference type="STRING" id="67801.A0A1B0C615"/>
<dbReference type="UniPathway" id="UPA00138"/>
<dbReference type="Gene3D" id="3.90.228.20">
    <property type="match status" value="1"/>
</dbReference>
<organism evidence="13 14">
    <name type="scientific">Glossina palpalis gambiensis</name>
    <dbReference type="NCBI Taxonomy" id="67801"/>
    <lineage>
        <taxon>Eukaryota</taxon>
        <taxon>Metazoa</taxon>
        <taxon>Ecdysozoa</taxon>
        <taxon>Arthropoda</taxon>
        <taxon>Hexapoda</taxon>
        <taxon>Insecta</taxon>
        <taxon>Pterygota</taxon>
        <taxon>Neoptera</taxon>
        <taxon>Endopterygota</taxon>
        <taxon>Diptera</taxon>
        <taxon>Brachycera</taxon>
        <taxon>Muscomorpha</taxon>
        <taxon>Hippoboscoidea</taxon>
        <taxon>Glossinidae</taxon>
        <taxon>Glossina</taxon>
    </lineage>
</organism>
<reference evidence="13" key="2">
    <citation type="submission" date="2020-05" db="UniProtKB">
        <authorList>
            <consortium name="EnsemblMetazoa"/>
        </authorList>
    </citation>
    <scope>IDENTIFICATION</scope>
    <source>
        <strain evidence="13">IAEA</strain>
    </source>
</reference>
<keyword evidence="6" id="KW-0479">Metal-binding</keyword>